<dbReference type="AlphaFoldDB" id="A0A7W7N2M7"/>
<protein>
    <submittedName>
        <fullName evidence="3">Inorganic triphosphatase YgiF</fullName>
    </submittedName>
</protein>
<dbReference type="InterPro" id="IPR039013">
    <property type="entry name" value="YgiF"/>
</dbReference>
<dbReference type="PANTHER" id="PTHR39569">
    <property type="entry name" value="INORGANIC TRIPHOSPHATASE"/>
    <property type="match status" value="1"/>
</dbReference>
<dbReference type="GO" id="GO:0050355">
    <property type="term" value="F:inorganic triphosphate phosphatase activity"/>
    <property type="evidence" value="ECO:0007669"/>
    <property type="project" value="InterPro"/>
</dbReference>
<dbReference type="PROSITE" id="PS51708">
    <property type="entry name" value="CHAD"/>
    <property type="match status" value="1"/>
</dbReference>
<keyword evidence="4" id="KW-1185">Reference proteome</keyword>
<feature type="domain" description="CYTH" evidence="1">
    <location>
        <begin position="5"/>
        <end position="204"/>
    </location>
</feature>
<feature type="domain" description="CHAD" evidence="2">
    <location>
        <begin position="219"/>
        <end position="504"/>
    </location>
</feature>
<dbReference type="GO" id="GO:0046872">
    <property type="term" value="F:metal ion binding"/>
    <property type="evidence" value="ECO:0007669"/>
    <property type="project" value="TreeGrafter"/>
</dbReference>
<comment type="caution">
    <text evidence="3">The sequence shown here is derived from an EMBL/GenBank/DDBJ whole genome shotgun (WGS) entry which is preliminary data.</text>
</comment>
<evidence type="ECO:0000313" key="4">
    <source>
        <dbReference type="Proteomes" id="UP000539957"/>
    </source>
</evidence>
<dbReference type="EMBL" id="JACHKY010000001">
    <property type="protein sequence ID" value="MBB4796429.1"/>
    <property type="molecule type" value="Genomic_DNA"/>
</dbReference>
<evidence type="ECO:0000313" key="3">
    <source>
        <dbReference type="EMBL" id="MBB4796429.1"/>
    </source>
</evidence>
<dbReference type="PROSITE" id="PS51707">
    <property type="entry name" value="CYTH"/>
    <property type="match status" value="1"/>
</dbReference>
<dbReference type="Gene3D" id="1.40.20.10">
    <property type="entry name" value="CHAD domain"/>
    <property type="match status" value="1"/>
</dbReference>
<evidence type="ECO:0000259" key="1">
    <source>
        <dbReference type="PROSITE" id="PS51707"/>
    </source>
</evidence>
<dbReference type="PANTHER" id="PTHR39569:SF1">
    <property type="entry name" value="INORGANIC TRIPHOSPHATASE"/>
    <property type="match status" value="1"/>
</dbReference>
<dbReference type="RefSeq" id="WP_184265846.1">
    <property type="nucleotide sequence ID" value="NZ_JACHKY010000001.1"/>
</dbReference>
<dbReference type="InterPro" id="IPR007899">
    <property type="entry name" value="CHAD_dom"/>
</dbReference>
<accession>A0A7W7N2M7</accession>
<dbReference type="SMART" id="SM01118">
    <property type="entry name" value="CYTH"/>
    <property type="match status" value="1"/>
</dbReference>
<proteinExistence type="predicted"/>
<dbReference type="CDD" id="cd07756">
    <property type="entry name" value="CYTH-like_Pase_CHAD"/>
    <property type="match status" value="1"/>
</dbReference>
<dbReference type="Gene3D" id="2.40.320.10">
    <property type="entry name" value="Hypothetical Protein Pfu-838710-001"/>
    <property type="match status" value="1"/>
</dbReference>
<evidence type="ECO:0000259" key="2">
    <source>
        <dbReference type="PROSITE" id="PS51708"/>
    </source>
</evidence>
<dbReference type="Pfam" id="PF01928">
    <property type="entry name" value="CYTH"/>
    <property type="match status" value="1"/>
</dbReference>
<organism evidence="3 4">
    <name type="scientific">Brevundimonas bullata</name>
    <dbReference type="NCBI Taxonomy" id="13160"/>
    <lineage>
        <taxon>Bacteria</taxon>
        <taxon>Pseudomonadati</taxon>
        <taxon>Pseudomonadota</taxon>
        <taxon>Alphaproteobacteria</taxon>
        <taxon>Caulobacterales</taxon>
        <taxon>Caulobacteraceae</taxon>
        <taxon>Brevundimonas</taxon>
    </lineage>
</organism>
<sequence>MASPATETELKFRLGPGAVVRLSGHPALQGPQSSQALRSVYFDTPDGVLRAAGFSLRVRTTPDGFVQTLKRQTAPGQTARDEWEMPVASEALDLAALKTTPAHRLLKDRRADLSPRFATTVVRRIRMVELDGALIEAAFDAGELSAPDPEGRDRREPIYELELELKRGDPAVLFTLARRLARDLTIVPVFESKSERGWRLAEGSSRAPRRATSTPLSSEATTSDAFRTIAMACLAQVSANAELLRVVRRPEAVHQLRVGLRRLRAAIGVFKPLLAEADRRRIETELKWLAQECDAARDLDVFIRDVFHPAALEAPFAGLAVLGRHLLGARGQAYDRVLAAIASPRYALLMLETTAWTETAALPDEPVAPFASKALSRLHRQVEKRARDLTDLDAEARHHLRIRAKRLRYAAEFFADLFPARRRRKRYLKALERMQDSLGALNDLAVARDRIPGEAHLDDAEVAFAAGRVIGRRERDEAALLTASVKSCRGLQDTKPFWRGRAKRQKRS</sequence>
<dbReference type="InterPro" id="IPR033469">
    <property type="entry name" value="CYTH-like_dom_sf"/>
</dbReference>
<dbReference type="Proteomes" id="UP000539957">
    <property type="component" value="Unassembled WGS sequence"/>
</dbReference>
<dbReference type="InterPro" id="IPR023577">
    <property type="entry name" value="CYTH_domain"/>
</dbReference>
<dbReference type="Pfam" id="PF05235">
    <property type="entry name" value="CHAD"/>
    <property type="match status" value="1"/>
</dbReference>
<gene>
    <name evidence="3" type="ORF">HNP32_000143</name>
</gene>
<reference evidence="3 4" key="1">
    <citation type="submission" date="2020-08" db="EMBL/GenBank/DDBJ databases">
        <title>Functional genomics of gut bacteria from endangered species of beetles.</title>
        <authorList>
            <person name="Carlos-Shanley C."/>
        </authorList>
    </citation>
    <scope>NUCLEOTIDE SEQUENCE [LARGE SCALE GENOMIC DNA]</scope>
    <source>
        <strain evidence="3 4">S00123</strain>
    </source>
</reference>
<dbReference type="SMART" id="SM00880">
    <property type="entry name" value="CHAD"/>
    <property type="match status" value="1"/>
</dbReference>
<name>A0A7W7N2M7_9CAUL</name>
<dbReference type="SUPFAM" id="SSF55154">
    <property type="entry name" value="CYTH-like phosphatases"/>
    <property type="match status" value="1"/>
</dbReference>
<dbReference type="InterPro" id="IPR038186">
    <property type="entry name" value="CHAD_dom_sf"/>
</dbReference>